<feature type="compositionally biased region" description="Low complexity" evidence="3">
    <location>
        <begin position="73"/>
        <end position="96"/>
    </location>
</feature>
<dbReference type="GeneID" id="28863524"/>
<dbReference type="VEuPathDB" id="FungiDB:CH63R_04442"/>
<gene>
    <name evidence="4" type="ORF">CH63R_04442</name>
</gene>
<evidence type="ECO:0000256" key="3">
    <source>
        <dbReference type="SAM" id="MobiDB-lite"/>
    </source>
</evidence>
<feature type="compositionally biased region" description="Low complexity" evidence="3">
    <location>
        <begin position="134"/>
        <end position="143"/>
    </location>
</feature>
<dbReference type="InterPro" id="IPR000116">
    <property type="entry name" value="HMGA"/>
</dbReference>
<dbReference type="InterPro" id="IPR017956">
    <property type="entry name" value="AT_hook_DNA-bd_motif"/>
</dbReference>
<comment type="caution">
    <text evidence="4">The sequence shown here is derived from an EMBL/GenBank/DDBJ whole genome shotgun (WGS) entry which is preliminary data.</text>
</comment>
<evidence type="ECO:0000256" key="1">
    <source>
        <dbReference type="ARBA" id="ARBA00022737"/>
    </source>
</evidence>
<evidence type="ECO:0000313" key="5">
    <source>
        <dbReference type="Proteomes" id="UP000092177"/>
    </source>
</evidence>
<dbReference type="OrthoDB" id="4850225at2759"/>
<evidence type="ECO:0000313" key="4">
    <source>
        <dbReference type="EMBL" id="OBR12146.1"/>
    </source>
</evidence>
<reference evidence="5" key="1">
    <citation type="journal article" date="2017" name="BMC Genomics">
        <title>Gapless genome assembly of Colletotrichum higginsianum reveals chromosome structure and association of transposable elements with secondary metabolite gene clusters.</title>
        <authorList>
            <person name="Dallery J.-F."/>
            <person name="Lapalu N."/>
            <person name="Zampounis A."/>
            <person name="Pigne S."/>
            <person name="Luyten I."/>
            <person name="Amselem J."/>
            <person name="Wittenberg A.H.J."/>
            <person name="Zhou S."/>
            <person name="de Queiroz M.V."/>
            <person name="Robin G.P."/>
            <person name="Auger A."/>
            <person name="Hainaut M."/>
            <person name="Henrissat B."/>
            <person name="Kim K.-T."/>
            <person name="Lee Y.-H."/>
            <person name="Lespinet O."/>
            <person name="Schwartz D.C."/>
            <person name="Thon M.R."/>
            <person name="O'Connell R.J."/>
        </authorList>
    </citation>
    <scope>NUCLEOTIDE SEQUENCE [LARGE SCALE GENOMIC DNA]</scope>
    <source>
        <strain evidence="5">IMI 349063</strain>
    </source>
</reference>
<keyword evidence="1" id="KW-0677">Repeat</keyword>
<dbReference type="PRINTS" id="PR00929">
    <property type="entry name" value="ATHOOK"/>
</dbReference>
<dbReference type="GO" id="GO:0003677">
    <property type="term" value="F:DNA binding"/>
    <property type="evidence" value="ECO:0007669"/>
    <property type="project" value="UniProtKB-KW"/>
</dbReference>
<sequence length="249" mass="26718">MAPTTPEEAPKKRGRGRPPKADGQKKAAYVPTGRPRGRPKGSGGVKKAVTPKNPATGTGRGRGRPRKSDVADAPATPTAATATPKKSTPAKSASSTGRPRGRPRKSDASTAAPTPKKAESAQKGKGRKSDVSKESSSSGSSSGSDDEEQAPKNASKPLSDAADSTEEEMFTVTPKLRCMGLGRWFGGNRRTVHEKRREKSNKKKLWVIALEVATQNIFGVEEGQCFSISQLRLPRHMRIRPFIRHHAFC</sequence>
<organism evidence="4 5">
    <name type="scientific">Colletotrichum higginsianum (strain IMI 349063)</name>
    <name type="common">Crucifer anthracnose fungus</name>
    <dbReference type="NCBI Taxonomy" id="759273"/>
    <lineage>
        <taxon>Eukaryota</taxon>
        <taxon>Fungi</taxon>
        <taxon>Dikarya</taxon>
        <taxon>Ascomycota</taxon>
        <taxon>Pezizomycotina</taxon>
        <taxon>Sordariomycetes</taxon>
        <taxon>Hypocreomycetidae</taxon>
        <taxon>Glomerellales</taxon>
        <taxon>Glomerellaceae</taxon>
        <taxon>Colletotrichum</taxon>
        <taxon>Colletotrichum destructivum species complex</taxon>
    </lineage>
</organism>
<feature type="region of interest" description="Disordered" evidence="3">
    <location>
        <begin position="1"/>
        <end position="169"/>
    </location>
</feature>
<dbReference type="GO" id="GO:0006355">
    <property type="term" value="P:regulation of DNA-templated transcription"/>
    <property type="evidence" value="ECO:0007669"/>
    <property type="project" value="InterPro"/>
</dbReference>
<keyword evidence="2" id="KW-0238">DNA-binding</keyword>
<dbReference type="RefSeq" id="XP_018160663.1">
    <property type="nucleotide sequence ID" value="XM_018299417.1"/>
</dbReference>
<feature type="compositionally biased region" description="Basic and acidic residues" evidence="3">
    <location>
        <begin position="116"/>
        <end position="133"/>
    </location>
</feature>
<evidence type="ECO:0000256" key="2">
    <source>
        <dbReference type="ARBA" id="ARBA00023125"/>
    </source>
</evidence>
<dbReference type="GO" id="GO:0000785">
    <property type="term" value="C:chromatin"/>
    <property type="evidence" value="ECO:0007669"/>
    <property type="project" value="InterPro"/>
</dbReference>
<accession>A0A1B7YJC6</accession>
<protein>
    <submittedName>
        <fullName evidence="4">AT hook domain-containing protein</fullName>
    </submittedName>
</protein>
<dbReference type="SMART" id="SM00384">
    <property type="entry name" value="AT_hook"/>
    <property type="match status" value="4"/>
</dbReference>
<dbReference type="PRINTS" id="PR00930">
    <property type="entry name" value="HIGHMOBLTYIY"/>
</dbReference>
<keyword evidence="5" id="KW-1185">Reference proteome</keyword>
<dbReference type="EMBL" id="LTAN01000003">
    <property type="protein sequence ID" value="OBR12146.1"/>
    <property type="molecule type" value="Genomic_DNA"/>
</dbReference>
<dbReference type="GO" id="GO:0005634">
    <property type="term" value="C:nucleus"/>
    <property type="evidence" value="ECO:0007669"/>
    <property type="project" value="InterPro"/>
</dbReference>
<proteinExistence type="predicted"/>
<name>A0A1B7YJC6_COLHI</name>
<dbReference type="AlphaFoldDB" id="A0A1B7YJC6"/>
<dbReference type="Proteomes" id="UP000092177">
    <property type="component" value="Chromosome 3"/>
</dbReference>
<dbReference type="KEGG" id="chig:CH63R_04442"/>